<organism evidence="1 2">
    <name type="scientific">Cryoendolithus antarcticus</name>
    <dbReference type="NCBI Taxonomy" id="1507870"/>
    <lineage>
        <taxon>Eukaryota</taxon>
        <taxon>Fungi</taxon>
        <taxon>Dikarya</taxon>
        <taxon>Ascomycota</taxon>
        <taxon>Pezizomycotina</taxon>
        <taxon>Dothideomycetes</taxon>
        <taxon>Dothideomycetidae</taxon>
        <taxon>Cladosporiales</taxon>
        <taxon>Cladosporiaceae</taxon>
        <taxon>Cryoendolithus</taxon>
    </lineage>
</organism>
<sequence>MSSSAVPGPEALTSRVMDLSTELSLEIFTRVVHDLVPTRDEIFHKSDKRTRRLVSRYLDMPLLRSWYQLRTEAAEHVGVALQQVFPALKQDGAELYGSASAADC</sequence>
<gene>
    <name evidence="1" type="ORF">B0A48_14929</name>
</gene>
<dbReference type="Proteomes" id="UP000192596">
    <property type="component" value="Unassembled WGS sequence"/>
</dbReference>
<protein>
    <submittedName>
        <fullName evidence="1">Uncharacterized protein</fullName>
    </submittedName>
</protein>
<dbReference type="AlphaFoldDB" id="A0A1V8SIW2"/>
<name>A0A1V8SIW2_9PEZI</name>
<keyword evidence="2" id="KW-1185">Reference proteome</keyword>
<proteinExistence type="predicted"/>
<comment type="caution">
    <text evidence="1">The sequence shown here is derived from an EMBL/GenBank/DDBJ whole genome shotgun (WGS) entry which is preliminary data.</text>
</comment>
<evidence type="ECO:0000313" key="2">
    <source>
        <dbReference type="Proteomes" id="UP000192596"/>
    </source>
</evidence>
<dbReference type="InParanoid" id="A0A1V8SIW2"/>
<dbReference type="EMBL" id="NAJO01000042">
    <property type="protein sequence ID" value="OQN99068.1"/>
    <property type="molecule type" value="Genomic_DNA"/>
</dbReference>
<reference evidence="2" key="1">
    <citation type="submission" date="2017-03" db="EMBL/GenBank/DDBJ databases">
        <title>Genomes of endolithic fungi from Antarctica.</title>
        <authorList>
            <person name="Coleine C."/>
            <person name="Masonjones S."/>
            <person name="Stajich J.E."/>
        </authorList>
    </citation>
    <scope>NUCLEOTIDE SEQUENCE [LARGE SCALE GENOMIC DNA]</scope>
    <source>
        <strain evidence="2">CCFEE 5527</strain>
    </source>
</reference>
<accession>A0A1V8SIW2</accession>
<evidence type="ECO:0000313" key="1">
    <source>
        <dbReference type="EMBL" id="OQN99068.1"/>
    </source>
</evidence>